<evidence type="ECO:0000313" key="11">
    <source>
        <dbReference type="EMBL" id="PSJ62029.1"/>
    </source>
</evidence>
<dbReference type="Pfam" id="PF02530">
    <property type="entry name" value="Porin_2"/>
    <property type="match status" value="1"/>
</dbReference>
<evidence type="ECO:0000256" key="10">
    <source>
        <dbReference type="RuleBase" id="RU364005"/>
    </source>
</evidence>
<comment type="caution">
    <text evidence="11">The sequence shown here is derived from an EMBL/GenBank/DDBJ whole genome shotgun (WGS) entry which is preliminary data.</text>
</comment>
<keyword evidence="7 10" id="KW-0626">Porin</keyword>
<dbReference type="GO" id="GO:0006811">
    <property type="term" value="P:monoatomic ion transport"/>
    <property type="evidence" value="ECO:0007669"/>
    <property type="project" value="UniProtKB-KW"/>
</dbReference>
<dbReference type="RefSeq" id="WP_106723204.1">
    <property type="nucleotide sequence ID" value="NZ_PXYL01000003.1"/>
</dbReference>
<comment type="similarity">
    <text evidence="1 10">Belongs to the alphaproteobacteria porin family.</text>
</comment>
<comment type="function">
    <text evidence="10">Forms passive diffusion pores that allow small molecular weight hydrophilic materials across the outer membrane.</text>
</comment>
<dbReference type="Proteomes" id="UP000240653">
    <property type="component" value="Unassembled WGS sequence"/>
</dbReference>
<protein>
    <recommendedName>
        <fullName evidence="10">Porin</fullName>
    </recommendedName>
</protein>
<evidence type="ECO:0000256" key="9">
    <source>
        <dbReference type="ARBA" id="ARBA00023237"/>
    </source>
</evidence>
<proteinExistence type="inferred from homology"/>
<keyword evidence="9 10" id="KW-0998">Cell outer membrane</keyword>
<keyword evidence="6 10" id="KW-0406">Ion transport</keyword>
<evidence type="ECO:0000256" key="5">
    <source>
        <dbReference type="ARBA" id="ARBA00022729"/>
    </source>
</evidence>
<accession>A0A2P7SHR0</accession>
<gene>
    <name evidence="11" type="ORF">C7I85_06750</name>
</gene>
<evidence type="ECO:0000256" key="4">
    <source>
        <dbReference type="ARBA" id="ARBA00022692"/>
    </source>
</evidence>
<evidence type="ECO:0000313" key="12">
    <source>
        <dbReference type="Proteomes" id="UP000240653"/>
    </source>
</evidence>
<reference evidence="11 12" key="1">
    <citation type="submission" date="2018-03" db="EMBL/GenBank/DDBJ databases">
        <title>The draft genome of Mesorhizobium soli JCM 19897.</title>
        <authorList>
            <person name="Li L."/>
            <person name="Liu L."/>
            <person name="Liang L."/>
            <person name="Wang T."/>
            <person name="Zhang X."/>
        </authorList>
    </citation>
    <scope>NUCLEOTIDE SEQUENCE [LARGE SCALE GENOMIC DNA]</scope>
    <source>
        <strain evidence="11 12">JCM 19897</strain>
    </source>
</reference>
<evidence type="ECO:0000256" key="8">
    <source>
        <dbReference type="ARBA" id="ARBA00023136"/>
    </source>
</evidence>
<evidence type="ECO:0000256" key="3">
    <source>
        <dbReference type="ARBA" id="ARBA00022452"/>
    </source>
</evidence>
<feature type="chain" id="PRO_5015023339" description="Porin" evidence="10">
    <location>
        <begin position="23"/>
        <end position="392"/>
    </location>
</feature>
<evidence type="ECO:0000256" key="1">
    <source>
        <dbReference type="ARBA" id="ARBA00009521"/>
    </source>
</evidence>
<comment type="subcellular location">
    <subcellularLocation>
        <location evidence="10">Cell outer membrane</location>
        <topology evidence="10">Multi-pass membrane protein</topology>
    </subcellularLocation>
</comment>
<dbReference type="AlphaFoldDB" id="A0A2P7SHR0"/>
<dbReference type="OrthoDB" id="7801681at2"/>
<keyword evidence="2 10" id="KW-0813">Transport</keyword>
<evidence type="ECO:0000256" key="7">
    <source>
        <dbReference type="ARBA" id="ARBA00023114"/>
    </source>
</evidence>
<dbReference type="GO" id="GO:0046930">
    <property type="term" value="C:pore complex"/>
    <property type="evidence" value="ECO:0007669"/>
    <property type="project" value="UniProtKB-KW"/>
</dbReference>
<evidence type="ECO:0000256" key="6">
    <source>
        <dbReference type="ARBA" id="ARBA00023065"/>
    </source>
</evidence>
<comment type="domain">
    <text evidence="10">Consists of 16-stranded beta-barrel sheets, with large surface-exposed loops, that form a transmembrane pore at the center of each barrel. The pore is partially ocluded by a peptide loop that folds into the pore lumen.</text>
</comment>
<sequence length="392" mass="41601">MNIKSLLLGSAAALAAVSGARAADAVVVAEPEPVEYVRVCDVYGAGFYYIPGTETCLRVGGYLRYDVRGGKGGYGGLNDVIDKKDFAQGIADGLSVTDAAAAARRHDTYYQRARAAVQLDARSETELGTLRGYMHVDFNFATGTVDVVDANKDVVGAATSTSDTYGIEHAFIELGGFRVGKTDSLFATFTGYAGNVIEDDLISYAGGADADYGTHQIAYTFTGGNGFSAAVAVEDGAGKLYTIDSYAPHVVAGAAFTQGWGGVSGVVGYDSVWEEWAGKARLDVNVNDQLALFVMAGYGTEKNITRSFYKGWGGHWAVWGGGTFKVNEKAALNVQASWSQNKDVAVVANVAYTLVPGFTITPEVAWNSVHTDVTKEKIRDGFGGMVRFQRSF</sequence>
<keyword evidence="3 10" id="KW-1134">Transmembrane beta strand</keyword>
<dbReference type="GO" id="GO:0015288">
    <property type="term" value="F:porin activity"/>
    <property type="evidence" value="ECO:0007669"/>
    <property type="project" value="UniProtKB-KW"/>
</dbReference>
<dbReference type="GO" id="GO:0009279">
    <property type="term" value="C:cell outer membrane"/>
    <property type="evidence" value="ECO:0007669"/>
    <property type="project" value="UniProtKB-SubCell"/>
</dbReference>
<keyword evidence="8 10" id="KW-0472">Membrane</keyword>
<dbReference type="EMBL" id="PXYL01000003">
    <property type="protein sequence ID" value="PSJ62029.1"/>
    <property type="molecule type" value="Genomic_DNA"/>
</dbReference>
<name>A0A2P7SHR0_9HYPH</name>
<evidence type="ECO:0000256" key="2">
    <source>
        <dbReference type="ARBA" id="ARBA00022448"/>
    </source>
</evidence>
<dbReference type="InterPro" id="IPR003684">
    <property type="entry name" value="Porin_alphabac"/>
</dbReference>
<keyword evidence="12" id="KW-1185">Reference proteome</keyword>
<keyword evidence="5 10" id="KW-0732">Signal</keyword>
<dbReference type="SUPFAM" id="SSF56935">
    <property type="entry name" value="Porins"/>
    <property type="match status" value="1"/>
</dbReference>
<keyword evidence="4 10" id="KW-0812">Transmembrane</keyword>
<feature type="signal peptide" evidence="10">
    <location>
        <begin position="1"/>
        <end position="22"/>
    </location>
</feature>
<organism evidence="11 12">
    <name type="scientific">Pseudaminobacter soli</name>
    <name type="common">ex Li et al. 2025</name>
    <dbReference type="NCBI Taxonomy" id="1295366"/>
    <lineage>
        <taxon>Bacteria</taxon>
        <taxon>Pseudomonadati</taxon>
        <taxon>Pseudomonadota</taxon>
        <taxon>Alphaproteobacteria</taxon>
        <taxon>Hyphomicrobiales</taxon>
        <taxon>Phyllobacteriaceae</taxon>
        <taxon>Pseudaminobacter</taxon>
    </lineage>
</organism>